<dbReference type="InterPro" id="IPR001650">
    <property type="entry name" value="Helicase_C-like"/>
</dbReference>
<dbReference type="eggNOG" id="COG4646">
    <property type="taxonomic scope" value="Bacteria"/>
</dbReference>
<keyword evidence="4" id="KW-0614">Plasmid</keyword>
<dbReference type="eggNOG" id="COG0553">
    <property type="taxonomic scope" value="Bacteria"/>
</dbReference>
<keyword evidence="4" id="KW-0347">Helicase</keyword>
<gene>
    <name evidence="4" type="ordered locus">AAur_pTC20002</name>
</gene>
<keyword evidence="5" id="KW-1185">Reference proteome</keyword>
<organism evidence="4 5">
    <name type="scientific">Paenarthrobacter aurescens (strain TC1)</name>
    <dbReference type="NCBI Taxonomy" id="290340"/>
    <lineage>
        <taxon>Bacteria</taxon>
        <taxon>Bacillati</taxon>
        <taxon>Actinomycetota</taxon>
        <taxon>Actinomycetes</taxon>
        <taxon>Micrococcales</taxon>
        <taxon>Micrococcaceae</taxon>
        <taxon>Paenarthrobacter</taxon>
    </lineage>
</organism>
<dbReference type="SUPFAM" id="SSF52540">
    <property type="entry name" value="P-loop containing nucleoside triphosphate hydrolases"/>
    <property type="match status" value="2"/>
</dbReference>
<feature type="domain" description="Helicase C-terminal" evidence="3">
    <location>
        <begin position="1395"/>
        <end position="1481"/>
    </location>
</feature>
<evidence type="ECO:0000256" key="1">
    <source>
        <dbReference type="SAM" id="MobiDB-lite"/>
    </source>
</evidence>
<dbReference type="KEGG" id="aau:AAur_pTC20002"/>
<protein>
    <submittedName>
        <fullName evidence="4">Helicase</fullName>
    </submittedName>
</protein>
<dbReference type="InterPro" id="IPR029063">
    <property type="entry name" value="SAM-dependent_MTases_sf"/>
</dbReference>
<dbReference type="InterPro" id="IPR027417">
    <property type="entry name" value="P-loop_NTPase"/>
</dbReference>
<dbReference type="eggNOG" id="COG0827">
    <property type="taxonomic scope" value="Bacteria"/>
</dbReference>
<keyword evidence="4" id="KW-0547">Nucleotide-binding</keyword>
<geneLocation type="plasmid" evidence="4 5">
    <name>pTC2</name>
</geneLocation>
<dbReference type="GO" id="GO:0004386">
    <property type="term" value="F:helicase activity"/>
    <property type="evidence" value="ECO:0007669"/>
    <property type="project" value="UniProtKB-KW"/>
</dbReference>
<dbReference type="InterPro" id="IPR052933">
    <property type="entry name" value="DNA_Protect_Modify"/>
</dbReference>
<dbReference type="SMART" id="SM00487">
    <property type="entry name" value="DEXDc"/>
    <property type="match status" value="1"/>
</dbReference>
<feature type="compositionally biased region" description="Basic and acidic residues" evidence="1">
    <location>
        <begin position="88"/>
        <end position="103"/>
    </location>
</feature>
<dbReference type="Pfam" id="PF00271">
    <property type="entry name" value="Helicase_C"/>
    <property type="match status" value="1"/>
</dbReference>
<dbReference type="PANTHER" id="PTHR41313">
    <property type="entry name" value="ADENINE-SPECIFIC METHYLTRANSFERASE"/>
    <property type="match status" value="1"/>
</dbReference>
<dbReference type="InterPro" id="IPR014001">
    <property type="entry name" value="Helicase_ATP-bd"/>
</dbReference>
<feature type="compositionally biased region" description="Basic and acidic residues" evidence="1">
    <location>
        <begin position="1815"/>
        <end position="1829"/>
    </location>
</feature>
<evidence type="ECO:0000313" key="5">
    <source>
        <dbReference type="Proteomes" id="UP000000637"/>
    </source>
</evidence>
<sequence length="1829" mass="200323">MAGRKKQIDGQLSFEALWAAPEEDRNEQVRQAGSGSLEDSQPNPVQPDSEPGRVFREPGGTGSGASGRATGQDRGTGPERGGVSGEGRPVERGAEPGRGDRSVRPAFAAGDGGRGRGGRVRESEYSGVPGLDAGSGQAPRTALLDAEAGRFRPSSQEDLAPSGARSRIRANLEALEVLQTLQAEKRPATEAEKTALARWGSWGAQGVFQIFDEAHEKYAGDREHLRSLLSEAQYDAARRTTINAHYTDAAYVKAMWAAVQDLGFNGGTVLEPGSGVGTFIGFAPESAEMTGVELDPTTASISQALYPEATVRAESFADTKLPTGHFDLAIGNVPFANVTLHDPRHNAGGHSIHNHFILKSLELTRPGGMVAVLTSSFTLDGTNPAARREMNQLADLVGAVRLPTGSHRKAAGTDAMTDLLIFRRRETGQEPASTLWETVSARRIDGTITRLNSYFDEHPERLLGELHVAHGMYGAETLQLTTDDLSAVPARLETALADVVAEARSAGLVITERTAEQYRQRAAYVPAGVTEWEGHISATDNGFTVVENGAHTELAVPKTQAAELRALLGLRDAGRKLLTAEADSRDDTADIDTLRDDLKSAYSQYVDSYGPINRFTLRDTGRVDEETQEPIQARTTPRAVSILSRDPFGPLVKALENFDEATQTATPAALLSSRQVQPRRPVLGVDTAEEALTVTLDTVGEVDLDYAASLLGISPEETRAAMGESIYQVPGPDETFQTRAEYLSGNAREKLEIAQAAALSDGRFKANVQALTEAIPEPLRMDEVEARLGAVWIDAETHQEFVREILNDPYATVSNAAGSMWDVKANRHTLAATSNWGTQRMPASDILKQVLEQRPVRVTDENEDKRRILNPTETAAAQEKAQLLQERFSEWVWEEPERANRLIDEYNRRFNSIVLRDYSTEGERLTLPGMAKDFSPRPHQRAAVARMLSEPAVGLFHQVGAGKTAEMVMGVMELRRLGMVNKPAVIVPNHMLEQFAREWLQIYPQARILAASSADLAGDKRRQFVARAAANQWDAVIMTRTAFQRVSLSPEAEAAYINAEVIQMRAELEAVKNNGQDNGRANASIIKRLEKAVLAQEETLKAKLDTPADPGISFEETGIDYLVVDELHDYKNLRTPSNIPGAAIQGSNRASDLHMKTEFLREREGRRVITGATATPIANSVTEMYVMQRYLRPDLLQAAGIKDFNTWAATFGQVVEEMELSVAGGDRFKLKSRFAKFQNVPELLKMFHTFADVKTAEDLKLPIPALVPRDGDGLRQPNMLAVDPSPELRDYIQHIGDRVDAIQGRLVPSEEDNMLKVSSDGRKAALDMRLVDPALFQHGPTKISATADLLASVYEEHKDRIYTDPSTGEPDPVPGALQLVFCDFGTPSEKWNVYGELKDQLRRRGVPEHMVRFIHDAKNDNEKGRLFAAARSGQIAVLVGSTSKMGVGTNIQKRAVHLVDMDAPWRPADVEQRHGRILRQGNQNPEVRISQVVTKESFDSFMWQGLERKSRFINQIMRGRLDVREIEDIGDNTLNFAQAKAITSGNPLVLEKAVADQELARLSRLDRAYNRNLVAVNHTKRGEQAAADAAAQDLPLIHAAVARTVDTTADAFKATIGGQTLDNRTDAAAALQAWAGRQGHRLMNLYGYDELGTIATLGGHELRAKLVPGRELDQATVEVRIEGVPRATTQISRKSLLAADVGTIRQLENRLSSVPRLAADVETRRQEALTRIEQANKAMAEPFKHAEALKTAQANSARIDQLMADAAKPEEPTQPEPTADIDPRLEKMQRLMNASFPQPPGAVTSAATASTSHQRTPEQLRQQDADYGR</sequence>
<dbReference type="Gene3D" id="3.40.50.300">
    <property type="entry name" value="P-loop containing nucleotide triphosphate hydrolases"/>
    <property type="match status" value="2"/>
</dbReference>
<accession>A1RD56</accession>
<dbReference type="PANTHER" id="PTHR41313:SF1">
    <property type="entry name" value="DNA METHYLASE ADENINE-SPECIFIC DOMAIN-CONTAINING PROTEIN"/>
    <property type="match status" value="1"/>
</dbReference>
<feature type="domain" description="Helicase ATP-binding" evidence="2">
    <location>
        <begin position="932"/>
        <end position="1204"/>
    </location>
</feature>
<dbReference type="SUPFAM" id="SSF53335">
    <property type="entry name" value="S-adenosyl-L-methionine-dependent methyltransferases"/>
    <property type="match status" value="1"/>
</dbReference>
<dbReference type="Gene3D" id="3.40.50.150">
    <property type="entry name" value="Vaccinia Virus protein VP39"/>
    <property type="match status" value="1"/>
</dbReference>
<dbReference type="SMART" id="SM00490">
    <property type="entry name" value="HELICc"/>
    <property type="match status" value="1"/>
</dbReference>
<dbReference type="EMBL" id="CP000476">
    <property type="protein sequence ID" value="ABM10833.1"/>
    <property type="molecule type" value="Genomic_DNA"/>
</dbReference>
<dbReference type="HOGENOM" id="CLU_000181_8_6_11"/>
<keyword evidence="4" id="KW-0378">Hydrolase</keyword>
<feature type="region of interest" description="Disordered" evidence="1">
    <location>
        <begin position="1766"/>
        <end position="1829"/>
    </location>
</feature>
<name>A1RD56_PAEAT</name>
<evidence type="ECO:0000259" key="2">
    <source>
        <dbReference type="SMART" id="SM00487"/>
    </source>
</evidence>
<feature type="region of interest" description="Disordered" evidence="1">
    <location>
        <begin position="1"/>
        <end position="139"/>
    </location>
</feature>
<keyword evidence="4" id="KW-0067">ATP-binding</keyword>
<evidence type="ECO:0000259" key="3">
    <source>
        <dbReference type="SMART" id="SM00490"/>
    </source>
</evidence>
<dbReference type="Proteomes" id="UP000000637">
    <property type="component" value="Plasmid pTC2"/>
</dbReference>
<proteinExistence type="predicted"/>
<reference evidence="4 5" key="1">
    <citation type="journal article" date="2006" name="PLoS Genet.">
        <title>Secrets of soil survival revealed by the genome sequence of Arthrobacter aurescens TC1.</title>
        <authorList>
            <person name="Mongodin E.F."/>
            <person name="Shapir N."/>
            <person name="Daugherty S.C."/>
            <person name="DeBoy R.T."/>
            <person name="Emerson J.B."/>
            <person name="Shvartzbeyn A."/>
            <person name="Radune D."/>
            <person name="Vamathevan J."/>
            <person name="Riggs F."/>
            <person name="Grinberg V."/>
            <person name="Khouri H."/>
            <person name="Wackett L.P."/>
            <person name="Nelson K.E."/>
            <person name="Sadowsky M.J."/>
        </authorList>
    </citation>
    <scope>NUCLEOTIDE SEQUENCE [LARGE SCALE GENOMIC DNA]</scope>
    <source>
        <strain evidence="4 5">TC1</strain>
    </source>
</reference>
<feature type="compositionally biased region" description="Polar residues" evidence="1">
    <location>
        <begin position="29"/>
        <end position="43"/>
    </location>
</feature>
<evidence type="ECO:0000313" key="4">
    <source>
        <dbReference type="EMBL" id="ABM10833.1"/>
    </source>
</evidence>